<keyword evidence="3" id="KW-0862">Zinc</keyword>
<organism evidence="7 8">
    <name type="scientific">Coccomyxa subellipsoidea</name>
    <dbReference type="NCBI Taxonomy" id="248742"/>
    <lineage>
        <taxon>Eukaryota</taxon>
        <taxon>Viridiplantae</taxon>
        <taxon>Chlorophyta</taxon>
        <taxon>core chlorophytes</taxon>
        <taxon>Trebouxiophyceae</taxon>
        <taxon>Trebouxiophyceae incertae sedis</taxon>
        <taxon>Coccomyxaceae</taxon>
        <taxon>Coccomyxa</taxon>
    </lineage>
</organism>
<reference evidence="7 8" key="1">
    <citation type="journal article" date="2024" name="Nat. Commun.">
        <title>Phylogenomics reveals the evolutionary origins of lichenization in chlorophyte algae.</title>
        <authorList>
            <person name="Puginier C."/>
            <person name="Libourel C."/>
            <person name="Otte J."/>
            <person name="Skaloud P."/>
            <person name="Haon M."/>
            <person name="Grisel S."/>
            <person name="Petersen M."/>
            <person name="Berrin J.G."/>
            <person name="Delaux P.M."/>
            <person name="Dal Grande F."/>
            <person name="Keller J."/>
        </authorList>
    </citation>
    <scope>NUCLEOTIDE SEQUENCE [LARGE SCALE GENOMIC DNA]</scope>
    <source>
        <strain evidence="7 8">SAG 216-7</strain>
    </source>
</reference>
<keyword evidence="8" id="KW-1185">Reference proteome</keyword>
<dbReference type="InterPro" id="IPR017907">
    <property type="entry name" value="Znf_RING_CS"/>
</dbReference>
<dbReference type="Gene3D" id="3.30.40.10">
    <property type="entry name" value="Zinc/RING finger domain, C3HC4 (zinc finger)"/>
    <property type="match status" value="1"/>
</dbReference>
<proteinExistence type="predicted"/>
<gene>
    <name evidence="7" type="ORF">WJX75_001177</name>
</gene>
<dbReference type="Pfam" id="PF13639">
    <property type="entry name" value="zf-RING_2"/>
    <property type="match status" value="1"/>
</dbReference>
<evidence type="ECO:0000259" key="6">
    <source>
        <dbReference type="PROSITE" id="PS50089"/>
    </source>
</evidence>
<dbReference type="PROSITE" id="PS00518">
    <property type="entry name" value="ZF_RING_1"/>
    <property type="match status" value="1"/>
</dbReference>
<keyword evidence="1" id="KW-0479">Metal-binding</keyword>
<dbReference type="SMART" id="SM00184">
    <property type="entry name" value="RING"/>
    <property type="match status" value="1"/>
</dbReference>
<feature type="compositionally biased region" description="Polar residues" evidence="5">
    <location>
        <begin position="29"/>
        <end position="42"/>
    </location>
</feature>
<dbReference type="PANTHER" id="PTHR47361:SF4">
    <property type="entry name" value="RING_U-BOX SUPERFAMILY PROTEIN"/>
    <property type="match status" value="1"/>
</dbReference>
<dbReference type="InterPro" id="IPR013083">
    <property type="entry name" value="Znf_RING/FYVE/PHD"/>
</dbReference>
<evidence type="ECO:0000313" key="7">
    <source>
        <dbReference type="EMBL" id="KAK9905510.1"/>
    </source>
</evidence>
<comment type="caution">
    <text evidence="7">The sequence shown here is derived from an EMBL/GenBank/DDBJ whole genome shotgun (WGS) entry which is preliminary data.</text>
</comment>
<name>A0ABR2YH81_9CHLO</name>
<evidence type="ECO:0000256" key="3">
    <source>
        <dbReference type="ARBA" id="ARBA00022833"/>
    </source>
</evidence>
<sequence>MSSEKELRPLVASTDGVQQASAEEFITPQEVTSEAETTQNLTPMKKHQQPISEESEAIAAPKYEADDLTCAICLDQIAVEDICVVKGCEHVYCGNCILAWAIQKEPVWCPQCKAPFATVLTYRKLDGSLSDFPVEESVCLLKRAHWFESHMKEFEKGKAAVNFVAPDLVIDDARDWVDWREDSADYSRFEEQYEDDEEVEAFYFSSAAGRARIVGNRRFGENGFIASGRMQARPVPPTRPSKGKGKAQACSDSVSTPVRGPAEHRACHKTVRGSTRASAEGSLTPASHSKADTPGSSGGKQGRRARRKEKMASADARACLLSSP</sequence>
<protein>
    <recommendedName>
        <fullName evidence="6">RING-type domain-containing protein</fullName>
    </recommendedName>
</protein>
<evidence type="ECO:0000256" key="2">
    <source>
        <dbReference type="ARBA" id="ARBA00022771"/>
    </source>
</evidence>
<dbReference type="SUPFAM" id="SSF57850">
    <property type="entry name" value="RING/U-box"/>
    <property type="match status" value="1"/>
</dbReference>
<dbReference type="EMBL" id="JALJOT010000011">
    <property type="protein sequence ID" value="KAK9905510.1"/>
    <property type="molecule type" value="Genomic_DNA"/>
</dbReference>
<dbReference type="InterPro" id="IPR001841">
    <property type="entry name" value="Znf_RING"/>
</dbReference>
<evidence type="ECO:0000256" key="5">
    <source>
        <dbReference type="SAM" id="MobiDB-lite"/>
    </source>
</evidence>
<evidence type="ECO:0000256" key="1">
    <source>
        <dbReference type="ARBA" id="ARBA00022723"/>
    </source>
</evidence>
<accession>A0ABR2YH81</accession>
<evidence type="ECO:0000313" key="8">
    <source>
        <dbReference type="Proteomes" id="UP001491310"/>
    </source>
</evidence>
<dbReference type="PROSITE" id="PS50089">
    <property type="entry name" value="ZF_RING_2"/>
    <property type="match status" value="1"/>
</dbReference>
<dbReference type="PANTHER" id="PTHR47361">
    <property type="entry name" value="RING/U-BOX SUPERFAMILY PROTEIN"/>
    <property type="match status" value="1"/>
</dbReference>
<feature type="region of interest" description="Disordered" evidence="5">
    <location>
        <begin position="28"/>
        <end position="53"/>
    </location>
</feature>
<keyword evidence="2 4" id="KW-0863">Zinc-finger</keyword>
<feature type="domain" description="RING-type" evidence="6">
    <location>
        <begin position="70"/>
        <end position="113"/>
    </location>
</feature>
<dbReference type="Proteomes" id="UP001491310">
    <property type="component" value="Unassembled WGS sequence"/>
</dbReference>
<evidence type="ECO:0000256" key="4">
    <source>
        <dbReference type="PROSITE-ProRule" id="PRU00175"/>
    </source>
</evidence>
<feature type="region of interest" description="Disordered" evidence="5">
    <location>
        <begin position="228"/>
        <end position="324"/>
    </location>
</feature>